<feature type="non-terminal residue" evidence="11">
    <location>
        <position position="590"/>
    </location>
</feature>
<dbReference type="FunFam" id="3.30.160.60:FF:001450">
    <property type="entry name" value="zinc finger protein 774"/>
    <property type="match status" value="1"/>
</dbReference>
<evidence type="ECO:0000256" key="8">
    <source>
        <dbReference type="PROSITE-ProRule" id="PRU00042"/>
    </source>
</evidence>
<evidence type="ECO:0000256" key="9">
    <source>
        <dbReference type="SAM" id="MobiDB-lite"/>
    </source>
</evidence>
<dbReference type="GO" id="GO:0005634">
    <property type="term" value="C:nucleus"/>
    <property type="evidence" value="ECO:0007669"/>
    <property type="project" value="UniProtKB-SubCell"/>
</dbReference>
<feature type="compositionally biased region" description="Acidic residues" evidence="9">
    <location>
        <begin position="90"/>
        <end position="109"/>
    </location>
</feature>
<dbReference type="EMBL" id="KV929460">
    <property type="protein sequence ID" value="PIO32835.1"/>
    <property type="molecule type" value="Genomic_DNA"/>
</dbReference>
<reference evidence="12" key="1">
    <citation type="journal article" date="2017" name="Nat. Commun.">
        <title>The North American bullfrog draft genome provides insight into hormonal regulation of long noncoding RNA.</title>
        <authorList>
            <person name="Hammond S.A."/>
            <person name="Warren R.L."/>
            <person name="Vandervalk B.P."/>
            <person name="Kucuk E."/>
            <person name="Khan H."/>
            <person name="Gibb E.A."/>
            <person name="Pandoh P."/>
            <person name="Kirk H."/>
            <person name="Zhao Y."/>
            <person name="Jones M."/>
            <person name="Mungall A.J."/>
            <person name="Coope R."/>
            <person name="Pleasance S."/>
            <person name="Moore R.A."/>
            <person name="Holt R.A."/>
            <person name="Round J.M."/>
            <person name="Ohora S."/>
            <person name="Walle B.V."/>
            <person name="Veldhoen N."/>
            <person name="Helbing C.C."/>
            <person name="Birol I."/>
        </authorList>
    </citation>
    <scope>NUCLEOTIDE SEQUENCE [LARGE SCALE GENOMIC DNA]</scope>
</reference>
<gene>
    <name evidence="11" type="ORF">AB205_0134980</name>
</gene>
<dbReference type="Pfam" id="PF00096">
    <property type="entry name" value="zf-C2H2"/>
    <property type="match status" value="4"/>
</dbReference>
<dbReference type="FunFam" id="3.30.160.60:FF:000358">
    <property type="entry name" value="zinc finger protein 24"/>
    <property type="match status" value="1"/>
</dbReference>
<dbReference type="Gene3D" id="3.30.160.60">
    <property type="entry name" value="Classic Zinc Finger"/>
    <property type="match status" value="4"/>
</dbReference>
<comment type="subcellular location">
    <subcellularLocation>
        <location evidence="1">Nucleus</location>
    </subcellularLocation>
</comment>
<protein>
    <recommendedName>
        <fullName evidence="10">C2H2-type domain-containing protein</fullName>
    </recommendedName>
</protein>
<keyword evidence="7" id="KW-0539">Nucleus</keyword>
<evidence type="ECO:0000256" key="6">
    <source>
        <dbReference type="ARBA" id="ARBA00023125"/>
    </source>
</evidence>
<evidence type="ECO:0000259" key="10">
    <source>
        <dbReference type="PROSITE" id="PS50157"/>
    </source>
</evidence>
<organism evidence="11 12">
    <name type="scientific">Aquarana catesbeiana</name>
    <name type="common">American bullfrog</name>
    <name type="synonym">Rana catesbeiana</name>
    <dbReference type="NCBI Taxonomy" id="8400"/>
    <lineage>
        <taxon>Eukaryota</taxon>
        <taxon>Metazoa</taxon>
        <taxon>Chordata</taxon>
        <taxon>Craniata</taxon>
        <taxon>Vertebrata</taxon>
        <taxon>Euteleostomi</taxon>
        <taxon>Amphibia</taxon>
        <taxon>Batrachia</taxon>
        <taxon>Anura</taxon>
        <taxon>Neobatrachia</taxon>
        <taxon>Ranoidea</taxon>
        <taxon>Ranidae</taxon>
        <taxon>Aquarana</taxon>
    </lineage>
</organism>
<keyword evidence="5" id="KW-0862">Zinc</keyword>
<keyword evidence="12" id="KW-1185">Reference proteome</keyword>
<feature type="region of interest" description="Disordered" evidence="9">
    <location>
        <begin position="202"/>
        <end position="276"/>
    </location>
</feature>
<feature type="region of interest" description="Disordered" evidence="9">
    <location>
        <begin position="88"/>
        <end position="109"/>
    </location>
</feature>
<dbReference type="InterPro" id="IPR036236">
    <property type="entry name" value="Znf_C2H2_sf"/>
</dbReference>
<dbReference type="FunFam" id="3.30.160.60:FF:000295">
    <property type="entry name" value="zinc finger protein 19"/>
    <property type="match status" value="1"/>
</dbReference>
<accession>A0A2G9RYH4</accession>
<dbReference type="PANTHER" id="PTHR24381">
    <property type="entry name" value="ZINC FINGER PROTEIN"/>
    <property type="match status" value="1"/>
</dbReference>
<evidence type="ECO:0000256" key="3">
    <source>
        <dbReference type="ARBA" id="ARBA00022737"/>
    </source>
</evidence>
<feature type="region of interest" description="Disordered" evidence="9">
    <location>
        <begin position="365"/>
        <end position="392"/>
    </location>
</feature>
<feature type="domain" description="C2H2-type" evidence="10">
    <location>
        <begin position="408"/>
        <end position="435"/>
    </location>
</feature>
<feature type="compositionally biased region" description="Basic and acidic residues" evidence="9">
    <location>
        <begin position="208"/>
        <end position="238"/>
    </location>
</feature>
<feature type="domain" description="C2H2-type" evidence="10">
    <location>
        <begin position="547"/>
        <end position="574"/>
    </location>
</feature>
<dbReference type="PANTHER" id="PTHR24381:SF381">
    <property type="entry name" value="ZINC FINGER PROTEIN 41 HOMOLOG"/>
    <property type="match status" value="1"/>
</dbReference>
<dbReference type="AlphaFoldDB" id="A0A2G9RYH4"/>
<dbReference type="PROSITE" id="PS50157">
    <property type="entry name" value="ZINC_FINGER_C2H2_2"/>
    <property type="match status" value="4"/>
</dbReference>
<dbReference type="FunFam" id="3.30.160.60:FF:000739">
    <property type="entry name" value="Zgc:171418 protein"/>
    <property type="match status" value="1"/>
</dbReference>
<dbReference type="InterPro" id="IPR013087">
    <property type="entry name" value="Znf_C2H2_type"/>
</dbReference>
<dbReference type="SUPFAM" id="SSF57667">
    <property type="entry name" value="beta-beta-alpha zinc fingers"/>
    <property type="match status" value="3"/>
</dbReference>
<dbReference type="Proteomes" id="UP000228934">
    <property type="component" value="Unassembled WGS sequence"/>
</dbReference>
<dbReference type="SMART" id="SM00355">
    <property type="entry name" value="ZnF_C2H2"/>
    <property type="match status" value="4"/>
</dbReference>
<dbReference type="GO" id="GO:0008270">
    <property type="term" value="F:zinc ion binding"/>
    <property type="evidence" value="ECO:0007669"/>
    <property type="project" value="UniProtKB-KW"/>
</dbReference>
<dbReference type="OrthoDB" id="6077919at2759"/>
<name>A0A2G9RYH4_AQUCT</name>
<proteinExistence type="predicted"/>
<feature type="compositionally biased region" description="Basic and acidic residues" evidence="9">
    <location>
        <begin position="249"/>
        <end position="266"/>
    </location>
</feature>
<dbReference type="GO" id="GO:0000981">
    <property type="term" value="F:DNA-binding transcription factor activity, RNA polymerase II-specific"/>
    <property type="evidence" value="ECO:0007669"/>
    <property type="project" value="TreeGrafter"/>
</dbReference>
<evidence type="ECO:0000256" key="5">
    <source>
        <dbReference type="ARBA" id="ARBA00022833"/>
    </source>
</evidence>
<keyword evidence="4 8" id="KW-0863">Zinc-finger</keyword>
<keyword evidence="3" id="KW-0677">Repeat</keyword>
<feature type="compositionally biased region" description="Polar residues" evidence="9">
    <location>
        <begin position="378"/>
        <end position="392"/>
    </location>
</feature>
<evidence type="ECO:0000256" key="4">
    <source>
        <dbReference type="ARBA" id="ARBA00022771"/>
    </source>
</evidence>
<sequence>MTEIILNLTLEIIYLLTGEDFTILKKSGERLTPNLSPHVSRRLSRNHDKRILEVTNKIIELLTKKYIEGHKDLYKDVMVDNHKSLKSFGEGDDHEADASEGESFSDDEVERYKAHSVDRCRSDVFPDDGDHASILIKEEALDEEETKVMVMEEPEIEFMESPTNHNFDLYHHTYPDNLPSYKSPNLMNSDSDTCDEGQKLYRYRSQSQRRDKGIKLSKGKDVESRDVELSAEGHRSGDSSDSDQAGDCTSRDSSKTRLGSPERSKEDDPDQYLSPDTMLVIKKEPSSSDDEHFETIAVKIKEDLNLMEINPYSAEISTHMETMSIINADGTVTSIKKESTLEEDDDHSDAIPAIPKECMTSPLRQVSDSGQKCPGGTQRLSSLPETNSQDNTGWSKIYQRAAEAGNPFTCTHCGKSFACNSALETHSRIHTGEKPFSCSKCGKSFMRIAGLCAHEKVHTRERPYQCSECGRCFSSNSHFLRHQVIHSIKIQASSSDCEKGVDRGPDFVGQMKFQAQEEPYPCLEGEALASQEDLTRPCRTLPVEKPNSCLECGKCFELRSSLLLHQKTHKEKQQLPCPYCIIDTLMVYLQ</sequence>
<evidence type="ECO:0000256" key="1">
    <source>
        <dbReference type="ARBA" id="ARBA00004123"/>
    </source>
</evidence>
<evidence type="ECO:0000256" key="7">
    <source>
        <dbReference type="ARBA" id="ARBA00023242"/>
    </source>
</evidence>
<keyword evidence="6" id="KW-0238">DNA-binding</keyword>
<feature type="domain" description="C2H2-type" evidence="10">
    <location>
        <begin position="436"/>
        <end position="463"/>
    </location>
</feature>
<evidence type="ECO:0000256" key="2">
    <source>
        <dbReference type="ARBA" id="ARBA00022723"/>
    </source>
</evidence>
<dbReference type="PROSITE" id="PS00028">
    <property type="entry name" value="ZINC_FINGER_C2H2_1"/>
    <property type="match status" value="4"/>
</dbReference>
<evidence type="ECO:0000313" key="11">
    <source>
        <dbReference type="EMBL" id="PIO32835.1"/>
    </source>
</evidence>
<keyword evidence="2" id="KW-0479">Metal-binding</keyword>
<evidence type="ECO:0000313" key="12">
    <source>
        <dbReference type="Proteomes" id="UP000228934"/>
    </source>
</evidence>
<dbReference type="GO" id="GO:0000977">
    <property type="term" value="F:RNA polymerase II transcription regulatory region sequence-specific DNA binding"/>
    <property type="evidence" value="ECO:0007669"/>
    <property type="project" value="TreeGrafter"/>
</dbReference>
<feature type="domain" description="C2H2-type" evidence="10">
    <location>
        <begin position="464"/>
        <end position="487"/>
    </location>
</feature>